<accession>A0A0F3NGN6</accession>
<dbReference type="PATRIC" id="fig|1359153.3.peg.900"/>
<dbReference type="Gene3D" id="3.40.1280.10">
    <property type="match status" value="1"/>
</dbReference>
<proteinExistence type="predicted"/>
<dbReference type="GO" id="GO:0008168">
    <property type="term" value="F:methyltransferase activity"/>
    <property type="evidence" value="ECO:0007669"/>
    <property type="project" value="UniProtKB-KW"/>
</dbReference>
<dbReference type="SUPFAM" id="SSF75217">
    <property type="entry name" value="alpha/beta knot"/>
    <property type="match status" value="1"/>
</dbReference>
<gene>
    <name evidence="4" type="ORF">APHNP_0872</name>
</gene>
<evidence type="ECO:0000256" key="2">
    <source>
        <dbReference type="ARBA" id="ARBA00022679"/>
    </source>
</evidence>
<dbReference type="AlphaFoldDB" id="A0A0F3NGN6"/>
<evidence type="ECO:0000259" key="3">
    <source>
        <dbReference type="Pfam" id="PF01746"/>
    </source>
</evidence>
<keyword evidence="2 4" id="KW-0808">Transferase</keyword>
<dbReference type="InterPro" id="IPR029028">
    <property type="entry name" value="Alpha/beta_knot_MTases"/>
</dbReference>
<comment type="caution">
    <text evidence="4">The sequence shown here is derived from an EMBL/GenBank/DDBJ whole genome shotgun (WGS) entry which is preliminary data.</text>
</comment>
<reference evidence="4 5" key="1">
    <citation type="submission" date="2015-01" db="EMBL/GenBank/DDBJ databases">
        <title>Genome Sequencing of Rickettsiales.</title>
        <authorList>
            <person name="Daugherty S.C."/>
            <person name="Su Q."/>
            <person name="Abolude K."/>
            <person name="Beier-Sexton M."/>
            <person name="Carlyon J.A."/>
            <person name="Carter R."/>
            <person name="Day N.P."/>
            <person name="Dumler S.J."/>
            <person name="Dyachenko V."/>
            <person name="Godinez A."/>
            <person name="Kurtti T.J."/>
            <person name="Lichay M."/>
            <person name="Mullins K.E."/>
            <person name="Ott S."/>
            <person name="Pappas-Brown V."/>
            <person name="Paris D.H."/>
            <person name="Patel P."/>
            <person name="Richards A.L."/>
            <person name="Sadzewicz L."/>
            <person name="Sears K."/>
            <person name="Seidman D."/>
            <person name="Sengamalay N."/>
            <person name="Stenos J."/>
            <person name="Tallon L.J."/>
            <person name="Vincent G."/>
            <person name="Fraser C.M."/>
            <person name="Munderloh U."/>
            <person name="Dunning-Hotopp J.C."/>
        </authorList>
    </citation>
    <scope>NUCLEOTIDE SEQUENCE [LARGE SCALE GENOMIC DNA]</scope>
    <source>
        <strain evidence="4 5">ApNP</strain>
    </source>
</reference>
<dbReference type="InterPro" id="IPR029026">
    <property type="entry name" value="tRNA_m1G_MTases_N"/>
</dbReference>
<evidence type="ECO:0000313" key="5">
    <source>
        <dbReference type="Proteomes" id="UP000033385"/>
    </source>
</evidence>
<organism evidence="4 5">
    <name type="scientific">Anaplasma phagocytophilum str. ApNP</name>
    <dbReference type="NCBI Taxonomy" id="1359153"/>
    <lineage>
        <taxon>Bacteria</taxon>
        <taxon>Pseudomonadati</taxon>
        <taxon>Pseudomonadota</taxon>
        <taxon>Alphaproteobacteria</taxon>
        <taxon>Rickettsiales</taxon>
        <taxon>Anaplasmataceae</taxon>
        <taxon>Anaplasma</taxon>
        <taxon>phagocytophilum group</taxon>
    </lineage>
</organism>
<dbReference type="GO" id="GO:0032259">
    <property type="term" value="P:methylation"/>
    <property type="evidence" value="ECO:0007669"/>
    <property type="project" value="UniProtKB-KW"/>
</dbReference>
<dbReference type="Pfam" id="PF01746">
    <property type="entry name" value="tRNA_m1G_MT"/>
    <property type="match status" value="1"/>
</dbReference>
<feature type="domain" description="tRNA methyltransferase TRMD/TRM10-type" evidence="3">
    <location>
        <begin position="2"/>
        <end position="37"/>
    </location>
</feature>
<protein>
    <submittedName>
        <fullName evidence="4">tRNA (Guanine-N(1)-)-methyltransferase domain protein</fullName>
    </submittedName>
</protein>
<dbReference type="InterPro" id="IPR016009">
    <property type="entry name" value="tRNA_MeTrfase_TRMD/TRM10"/>
</dbReference>
<name>A0A0F3NGN6_ANAPH</name>
<dbReference type="Proteomes" id="UP000033385">
    <property type="component" value="Unassembled WGS sequence"/>
</dbReference>
<dbReference type="EMBL" id="LANW01000001">
    <property type="protein sequence ID" value="KJV67190.1"/>
    <property type="molecule type" value="Genomic_DNA"/>
</dbReference>
<sequence>MNVFDIRAFANNKHNTVDDTPYGGGQACFSGPMCWEDA</sequence>
<keyword evidence="1 4" id="KW-0489">Methyltransferase</keyword>
<evidence type="ECO:0000313" key="4">
    <source>
        <dbReference type="EMBL" id="KJV67190.1"/>
    </source>
</evidence>
<evidence type="ECO:0000256" key="1">
    <source>
        <dbReference type="ARBA" id="ARBA00022603"/>
    </source>
</evidence>